<dbReference type="AlphaFoldDB" id="A0A2Z5G5K3"/>
<reference evidence="1 2" key="1">
    <citation type="journal article" date="2018" name="Front. Microbiol.">
        <title>Hydrolytic Capabilities as a Key to Environmental Success: Chitinolytic and Cellulolytic Acidobacteria From Acidic Sub-arctic Soils and Boreal Peatlands.</title>
        <authorList>
            <person name="Belova S.E."/>
            <person name="Ravin N.V."/>
            <person name="Pankratov T.A."/>
            <person name="Rakitin A.L."/>
            <person name="Ivanova A.A."/>
            <person name="Beletsky A.V."/>
            <person name="Mardanov A.V."/>
            <person name="Sinninghe Damste J.S."/>
            <person name="Dedysh S.N."/>
        </authorList>
    </citation>
    <scope>NUCLEOTIDE SEQUENCE [LARGE SCALE GENOMIC DNA]</scope>
    <source>
        <strain evidence="1 2">SBC82</strain>
    </source>
</reference>
<keyword evidence="2" id="KW-1185">Reference proteome</keyword>
<evidence type="ECO:0000313" key="2">
    <source>
        <dbReference type="Proteomes" id="UP000253606"/>
    </source>
</evidence>
<accession>A0A2Z5G5K3</accession>
<name>A0A2Z5G5K3_9BACT</name>
<sequence>MRRFRWSRTTELGSQRVEPALEQRFGFLTVAAADFGGDFFGWVESRVRLGFGGCPKSRLGM</sequence>
<dbReference type="KEGG" id="abas:ACPOL_5115"/>
<organism evidence="1 2">
    <name type="scientific">Acidisarcina polymorpha</name>
    <dbReference type="NCBI Taxonomy" id="2211140"/>
    <lineage>
        <taxon>Bacteria</taxon>
        <taxon>Pseudomonadati</taxon>
        <taxon>Acidobacteriota</taxon>
        <taxon>Terriglobia</taxon>
        <taxon>Terriglobales</taxon>
        <taxon>Acidobacteriaceae</taxon>
        <taxon>Acidisarcina</taxon>
    </lineage>
</organism>
<evidence type="ECO:0000313" key="1">
    <source>
        <dbReference type="EMBL" id="AXC14371.1"/>
    </source>
</evidence>
<proteinExistence type="predicted"/>
<protein>
    <submittedName>
        <fullName evidence="1">Uncharacterized protein</fullName>
    </submittedName>
</protein>
<dbReference type="EMBL" id="CP030840">
    <property type="protein sequence ID" value="AXC14371.1"/>
    <property type="molecule type" value="Genomic_DNA"/>
</dbReference>
<gene>
    <name evidence="1" type="ORF">ACPOL_5115</name>
</gene>
<dbReference type="Proteomes" id="UP000253606">
    <property type="component" value="Chromosome"/>
</dbReference>